<name>A0A183TSU7_SCHSO</name>
<evidence type="ECO:0000313" key="3">
    <source>
        <dbReference type="WBParaSite" id="SSLN_0002027601-mRNA-1"/>
    </source>
</evidence>
<dbReference type="WBParaSite" id="SSLN_0002027601-mRNA-1">
    <property type="protein sequence ID" value="SSLN_0002027601-mRNA-1"/>
    <property type="gene ID" value="SSLN_0002027601"/>
</dbReference>
<gene>
    <name evidence="1" type="ORF">SSLN_LOCUS19545</name>
</gene>
<evidence type="ECO:0000313" key="1">
    <source>
        <dbReference type="EMBL" id="VDM05931.1"/>
    </source>
</evidence>
<reference evidence="1 2" key="2">
    <citation type="submission" date="2018-11" db="EMBL/GenBank/DDBJ databases">
        <authorList>
            <consortium name="Pathogen Informatics"/>
        </authorList>
    </citation>
    <scope>NUCLEOTIDE SEQUENCE [LARGE SCALE GENOMIC DNA]</scope>
    <source>
        <strain evidence="1 2">NST_G2</strain>
    </source>
</reference>
<dbReference type="OrthoDB" id="6309383at2759"/>
<accession>A0A183TSU7</accession>
<dbReference type="EMBL" id="UYSU01048006">
    <property type="protein sequence ID" value="VDM05931.1"/>
    <property type="molecule type" value="Genomic_DNA"/>
</dbReference>
<evidence type="ECO:0000313" key="2">
    <source>
        <dbReference type="Proteomes" id="UP000275846"/>
    </source>
</evidence>
<dbReference type="AlphaFoldDB" id="A0A183TSU7"/>
<reference evidence="3" key="1">
    <citation type="submission" date="2016-06" db="UniProtKB">
        <authorList>
            <consortium name="WormBaseParasite"/>
        </authorList>
    </citation>
    <scope>IDENTIFICATION</scope>
</reference>
<sequence>MMRLRIKPHRRPQGRRLLGKFNTVSLNVPTNHLHFCNEPSNQLAKLTVADEDDSVENHWGQLRDMVQSSVLDFLGSARRQHQDWFDENDAAINSLLAEKNRLHKAYFECPAAANKIAFYRRGCLVQQRLWKIAPRWSARPRSTKNTRTAKNERTSWPPSWLSTDLQLKESPLYSVLTELAY</sequence>
<keyword evidence="2" id="KW-1185">Reference proteome</keyword>
<dbReference type="Proteomes" id="UP000275846">
    <property type="component" value="Unassembled WGS sequence"/>
</dbReference>
<organism evidence="3">
    <name type="scientific">Schistocephalus solidus</name>
    <name type="common">Tapeworm</name>
    <dbReference type="NCBI Taxonomy" id="70667"/>
    <lineage>
        <taxon>Eukaryota</taxon>
        <taxon>Metazoa</taxon>
        <taxon>Spiralia</taxon>
        <taxon>Lophotrochozoa</taxon>
        <taxon>Platyhelminthes</taxon>
        <taxon>Cestoda</taxon>
        <taxon>Eucestoda</taxon>
        <taxon>Diphyllobothriidea</taxon>
        <taxon>Diphyllobothriidae</taxon>
        <taxon>Schistocephalus</taxon>
    </lineage>
</organism>
<proteinExistence type="predicted"/>
<protein>
    <submittedName>
        <fullName evidence="1 3">Uncharacterized protein</fullName>
    </submittedName>
</protein>